<dbReference type="FunFam" id="3.90.230.10:FF:000016">
    <property type="entry name" value="Putative curved dna-binding protein"/>
    <property type="match status" value="1"/>
</dbReference>
<dbReference type="FunFam" id="3.30.40.10:FF:000748">
    <property type="entry name" value="PHD finger domain protein, putative"/>
    <property type="match status" value="1"/>
</dbReference>
<dbReference type="GO" id="GO:0006357">
    <property type="term" value="P:regulation of transcription by RNA polymerase II"/>
    <property type="evidence" value="ECO:0007669"/>
    <property type="project" value="TreeGrafter"/>
</dbReference>
<feature type="region of interest" description="Disordered" evidence="6">
    <location>
        <begin position="1244"/>
        <end position="1360"/>
    </location>
</feature>
<feature type="signal peptide" evidence="7">
    <location>
        <begin position="1"/>
        <end position="21"/>
    </location>
</feature>
<dbReference type="InterPro" id="IPR036691">
    <property type="entry name" value="Endo/exonu/phosph_ase_sf"/>
</dbReference>
<evidence type="ECO:0000259" key="8">
    <source>
        <dbReference type="PROSITE" id="PS50016"/>
    </source>
</evidence>
<feature type="compositionally biased region" description="Polar residues" evidence="6">
    <location>
        <begin position="735"/>
        <end position="747"/>
    </location>
</feature>
<evidence type="ECO:0000256" key="1">
    <source>
        <dbReference type="ARBA" id="ARBA00007319"/>
    </source>
</evidence>
<dbReference type="CDD" id="cd01089">
    <property type="entry name" value="PA2G4-like"/>
    <property type="match status" value="1"/>
</dbReference>
<accession>A0A177DDF2</accession>
<dbReference type="SUPFAM" id="SSF57903">
    <property type="entry name" value="FYVE/PHD zinc finger"/>
    <property type="match status" value="2"/>
</dbReference>
<proteinExistence type="inferred from homology"/>
<dbReference type="EMBL" id="KV441488">
    <property type="protein sequence ID" value="OAG16809.1"/>
    <property type="molecule type" value="Genomic_DNA"/>
</dbReference>
<feature type="compositionally biased region" description="Acidic residues" evidence="6">
    <location>
        <begin position="816"/>
        <end position="829"/>
    </location>
</feature>
<dbReference type="SMART" id="SM00249">
    <property type="entry name" value="PHD"/>
    <property type="match status" value="2"/>
</dbReference>
<dbReference type="SUPFAM" id="SSF55920">
    <property type="entry name" value="Creatinase/aminopeptidase"/>
    <property type="match status" value="1"/>
</dbReference>
<feature type="compositionally biased region" description="Basic residues" evidence="6">
    <location>
        <begin position="619"/>
        <end position="632"/>
    </location>
</feature>
<keyword evidence="2" id="KW-0479">Metal-binding</keyword>
<feature type="compositionally biased region" description="Polar residues" evidence="6">
    <location>
        <begin position="708"/>
        <end position="725"/>
    </location>
</feature>
<dbReference type="CDD" id="cd15534">
    <property type="entry name" value="PHD2_PHF12_Rco1"/>
    <property type="match status" value="1"/>
</dbReference>
<dbReference type="Pfam" id="PF00628">
    <property type="entry name" value="PHD"/>
    <property type="match status" value="1"/>
</dbReference>
<dbReference type="PANTHER" id="PTHR47636">
    <property type="entry name" value="TRANSCRIPTIONAL REGULATORY PROTEIN RCO1"/>
    <property type="match status" value="1"/>
</dbReference>
<dbReference type="InterPro" id="IPR019787">
    <property type="entry name" value="Znf_PHD-finger"/>
</dbReference>
<dbReference type="SUPFAM" id="SSF56219">
    <property type="entry name" value="DNase I-like"/>
    <property type="match status" value="1"/>
</dbReference>
<dbReference type="Gene3D" id="3.30.40.10">
    <property type="entry name" value="Zinc/RING finger domain, C3HC4 (zinc finger)"/>
    <property type="match status" value="2"/>
</dbReference>
<feature type="compositionally biased region" description="Low complexity" evidence="6">
    <location>
        <begin position="1113"/>
        <end position="1125"/>
    </location>
</feature>
<comment type="similarity">
    <text evidence="1">Belongs to the peptidase M24 family.</text>
</comment>
<dbReference type="InterPro" id="IPR036390">
    <property type="entry name" value="WH_DNA-bd_sf"/>
</dbReference>
<evidence type="ECO:0000313" key="10">
    <source>
        <dbReference type="Proteomes" id="UP000077248"/>
    </source>
</evidence>
<feature type="compositionally biased region" description="Polar residues" evidence="6">
    <location>
        <begin position="1074"/>
        <end position="1087"/>
    </location>
</feature>
<dbReference type="PANTHER" id="PTHR47636:SF1">
    <property type="entry name" value="TRANSCRIPTIONAL REGULATORY PROTEIN RCO1"/>
    <property type="match status" value="1"/>
</dbReference>
<dbReference type="InterPro" id="IPR019786">
    <property type="entry name" value="Zinc_finger_PHD-type_CS"/>
</dbReference>
<dbReference type="InterPro" id="IPR036388">
    <property type="entry name" value="WH-like_DNA-bd_sf"/>
</dbReference>
<evidence type="ECO:0000256" key="6">
    <source>
        <dbReference type="SAM" id="MobiDB-lite"/>
    </source>
</evidence>
<dbReference type="InterPro" id="IPR052819">
    <property type="entry name" value="Chromatin_regulatory_protein"/>
</dbReference>
<evidence type="ECO:0000256" key="4">
    <source>
        <dbReference type="ARBA" id="ARBA00022833"/>
    </source>
</evidence>
<organism evidence="9 10">
    <name type="scientific">Alternaria alternata</name>
    <name type="common">Alternaria rot fungus</name>
    <name type="synonym">Torula alternata</name>
    <dbReference type="NCBI Taxonomy" id="5599"/>
    <lineage>
        <taxon>Eukaryota</taxon>
        <taxon>Fungi</taxon>
        <taxon>Dikarya</taxon>
        <taxon>Ascomycota</taxon>
        <taxon>Pezizomycotina</taxon>
        <taxon>Dothideomycetes</taxon>
        <taxon>Pleosporomycetidae</taxon>
        <taxon>Pleosporales</taxon>
        <taxon>Pleosporineae</taxon>
        <taxon>Pleosporaceae</taxon>
        <taxon>Alternaria</taxon>
        <taxon>Alternaria sect. Alternaria</taxon>
        <taxon>Alternaria alternata complex</taxon>
    </lineage>
</organism>
<dbReference type="GO" id="GO:0032221">
    <property type="term" value="C:Rpd3S complex"/>
    <property type="evidence" value="ECO:0007669"/>
    <property type="project" value="TreeGrafter"/>
</dbReference>
<keyword evidence="7" id="KW-0732">Signal</keyword>
<dbReference type="STRING" id="5599.A0A177DDF2"/>
<dbReference type="InterPro" id="IPR001965">
    <property type="entry name" value="Znf_PHD"/>
</dbReference>
<evidence type="ECO:0000256" key="5">
    <source>
        <dbReference type="PROSITE-ProRule" id="PRU00146"/>
    </source>
</evidence>
<feature type="compositionally biased region" description="Polar residues" evidence="6">
    <location>
        <begin position="1003"/>
        <end position="1012"/>
    </location>
</feature>
<dbReference type="InterPro" id="IPR036005">
    <property type="entry name" value="Creatinase/aminopeptidase-like"/>
</dbReference>
<dbReference type="KEGG" id="aalt:CC77DRAFT_1033834"/>
<dbReference type="Gene3D" id="1.10.10.10">
    <property type="entry name" value="Winged helix-like DNA-binding domain superfamily/Winged helix DNA-binding domain"/>
    <property type="match status" value="1"/>
</dbReference>
<feature type="region of interest" description="Disordered" evidence="6">
    <location>
        <begin position="1051"/>
        <end position="1170"/>
    </location>
</feature>
<dbReference type="Proteomes" id="UP000077248">
    <property type="component" value="Unassembled WGS sequence"/>
</dbReference>
<sequence length="1757" mass="192112">MMFKVALLVTTLVTLIMKAHAATLPIRILTHNIRYAADPPATGEKPWSSRKQLILNELHYNTLHNPESFICLQEVLNEQLVDIMTGLGDEWAYIGVGRDDGKTKGEYSPIIYRKAVWELVTSQTVWLNENGAVGKKGWDAGSVRILNLGEFKHKQSKKAMVAMSTHFDNAGAISRRESAKIIEKVVANVTSPTSNTSSSTLPFFLAGDLNSETSGEAYKILNNGSSIMQDTKEQAKWLYGDTNTSNYTLANPDTITKYKVAAEISQKVLKEVSGWIAADASIVELCERGDKLLDEEVAKVYKGKKVVKGIGHCTTISPSAYITPYTPLKSDTEEAATTLKEGEVVKIQLGAQIDGFCAIVCDNVIVGAAEEVTGREADLILATHYANELLLRLMVPPSLIPHSDEEEQKKAATKKPYTQSQMTNMLEKVVKAYGCNLVESTTIWQFDHNEIESKKKIILAPGEGVRGDGLPEVGEVWGVEMGVSLGSGKVKNNGNRTTLHRRTATTYQLKRPTSRSLLSEVVKKFGTFPFSLRQLEDEKGAKVGVVECVRTGVLRQYEVVVDKDNQPVARVFSTVAITKNGMQRLAQPTAIDTSKYKSDKKIEDEEILKILEQPIGKTSTKKNKKKKKKPAKKAAEGGAAAEEEEDDDDDEPVQASRAPSNNLQRLSFSHYRPTTTGTALRRLEFSDNTFAMPALRKSLRESRDFKSQQRSSTTPFASPTGTPSEHTNEKKQRSITEWTEPQPQTLAPSFEEHGFARHGVLENMAPLGVPPKAKDKQRARALDGPPTARHSLLGKSAVFAGDEVGSTPEVTPAPELEPDDSERQEEDEMPVGFPMLEDDEDDDYEPKTKAKKKAKVSKTPVRGKTPVQSKTPVNGKTPVKNGHTKSTSVSASPAVQAVSMSEPVEAATQRIQIAVNDAISKANSHTGKRYVGIALRRAYEQSKTDSALADAIESVIHGKSTSEQLYRFRKFIKQFKQEEKTRLGLSKDRRFDQQAAMNHDASFFSQQPSPRASSEIVPDESVSAVNDYQDRQFMNSTNSATNFSHKALQSALDQNSGQAPPHPFSTAPALPATADTSAESTPRMQSKSPRKRTATNGSLAPDSAMELDGGISTTAPTPAARTPDTGASDSELSDVNEEIVQKGPPEPVQVNGKSTAPAPVVAPKKGKNPAAARAAKKMKGNAGRLFGKHAHKLQPPTAEQQAEDERLNEMRKAMVDEQPIRKLEQIPPPISDVRFDDEILETESLTESQIAVGPPVDSDQPRRAGRVPNHGTKRIREDPSRFSSPQFEPAVSSRPSTPAMGPAPKRVKLTNGQGARTKRSPVKNRDAGPIAGVAFTGGGGSRQLGPDDNDPNSPQSESDDFCSACRGAGEFVCCENCPRVFHLLCCDPPRTQVPDGAFYCYECNAKSAAPDDSADSYPSLGPLFNKLERTNPRAFALPSDIQNNFEGVSARPDGSYSEEVKKFPLAKNSGYGYQRPEYTKLIDADHKVILCTQCGVSSGNKRQMLKCDFCHAYWHLDCVDPPLANPPHISLEASQRDAWRCPRHIEHDLRSGLLLQNDLSSKDGDSEMADAAPVARVPRRVRVRKQPEYVESTFSRGMRNNGLIDIKNDPDDDTDGEGNYVFGDNESKDVNSKIFRVPEKGLILDFVSKVKSGRVGKKVEARHAADTASRRRASMQNFIAYPFPQQQAALALAQLANKTPETNLGEGKVHALILGLTSEAPPAVSSAMSNADPPPPSADERAHLEMLQKLIQQRLGA</sequence>
<keyword evidence="4" id="KW-0862">Zinc</keyword>
<dbReference type="InterPro" id="IPR013083">
    <property type="entry name" value="Znf_RING/FYVE/PHD"/>
</dbReference>
<keyword evidence="10" id="KW-1185">Reference proteome</keyword>
<feature type="compositionally biased region" description="Basic and acidic residues" evidence="6">
    <location>
        <begin position="772"/>
        <end position="781"/>
    </location>
</feature>
<name>A0A177DDF2_ALTAL</name>
<dbReference type="PROSITE" id="PS50016">
    <property type="entry name" value="ZF_PHD_2"/>
    <property type="match status" value="1"/>
</dbReference>
<reference evidence="9 10" key="1">
    <citation type="submission" date="2016-05" db="EMBL/GenBank/DDBJ databases">
        <title>Comparative analysis of secretome profiles of manganese(II)-oxidizing ascomycete fungi.</title>
        <authorList>
            <consortium name="DOE Joint Genome Institute"/>
            <person name="Zeiner C.A."/>
            <person name="Purvine S.O."/>
            <person name="Zink E.M."/>
            <person name="Wu S."/>
            <person name="Pasa-Tolic L."/>
            <person name="Chaput D.L."/>
            <person name="Haridas S."/>
            <person name="Grigoriev I.V."/>
            <person name="Santelli C.M."/>
            <person name="Hansel C.M."/>
        </authorList>
    </citation>
    <scope>NUCLEOTIDE SEQUENCE [LARGE SCALE GENOMIC DNA]</scope>
    <source>
        <strain evidence="9 10">SRC1lrK2f</strain>
    </source>
</reference>
<dbReference type="RefSeq" id="XP_018382230.1">
    <property type="nucleotide sequence ID" value="XM_018526830.1"/>
</dbReference>
<feature type="region of interest" description="Disordered" evidence="6">
    <location>
        <begin position="700"/>
        <end position="894"/>
    </location>
</feature>
<dbReference type="PROSITE" id="PS01359">
    <property type="entry name" value="ZF_PHD_1"/>
    <property type="match status" value="1"/>
</dbReference>
<evidence type="ECO:0000256" key="3">
    <source>
        <dbReference type="ARBA" id="ARBA00022771"/>
    </source>
</evidence>
<dbReference type="VEuPathDB" id="FungiDB:CC77DRAFT_1033834"/>
<dbReference type="Gene3D" id="3.60.10.10">
    <property type="entry name" value="Endonuclease/exonuclease/phosphatase"/>
    <property type="match status" value="1"/>
</dbReference>
<dbReference type="InterPro" id="IPR011011">
    <property type="entry name" value="Znf_FYVE_PHD"/>
</dbReference>
<feature type="compositionally biased region" description="Polar residues" evidence="6">
    <location>
        <begin position="657"/>
        <end position="670"/>
    </location>
</feature>
<gene>
    <name evidence="9" type="ORF">CC77DRAFT_1033834</name>
</gene>
<feature type="region of interest" description="Disordered" evidence="6">
    <location>
        <begin position="618"/>
        <end position="670"/>
    </location>
</feature>
<evidence type="ECO:0000256" key="7">
    <source>
        <dbReference type="SAM" id="SignalP"/>
    </source>
</evidence>
<protein>
    <recommendedName>
        <fullName evidence="8">PHD-type domain-containing protein</fullName>
    </recommendedName>
</protein>
<feature type="chain" id="PRO_5008059286" description="PHD-type domain-containing protein" evidence="7">
    <location>
        <begin position="22"/>
        <end position="1757"/>
    </location>
</feature>
<dbReference type="GeneID" id="29112424"/>
<dbReference type="SUPFAM" id="SSF46785">
    <property type="entry name" value="Winged helix' DNA-binding domain"/>
    <property type="match status" value="1"/>
</dbReference>
<feature type="domain" description="PHD-type" evidence="8">
    <location>
        <begin position="1359"/>
        <end position="1406"/>
    </location>
</feature>
<dbReference type="CDD" id="cd15535">
    <property type="entry name" value="PHD1_Rco1"/>
    <property type="match status" value="1"/>
</dbReference>
<feature type="compositionally biased region" description="Acidic residues" evidence="6">
    <location>
        <begin position="641"/>
        <end position="652"/>
    </location>
</feature>
<evidence type="ECO:0000256" key="2">
    <source>
        <dbReference type="ARBA" id="ARBA00022723"/>
    </source>
</evidence>
<dbReference type="Gene3D" id="3.90.230.10">
    <property type="entry name" value="Creatinase/methionine aminopeptidase superfamily"/>
    <property type="match status" value="1"/>
</dbReference>
<evidence type="ECO:0000313" key="9">
    <source>
        <dbReference type="EMBL" id="OAG16809.1"/>
    </source>
</evidence>
<dbReference type="FunFam" id="1.10.10.10:FF:000029">
    <property type="entry name" value="Proliferation-associated 2G4, a"/>
    <property type="match status" value="1"/>
</dbReference>
<keyword evidence="3 5" id="KW-0863">Zinc-finger</keyword>
<dbReference type="GO" id="GO:0008270">
    <property type="term" value="F:zinc ion binding"/>
    <property type="evidence" value="ECO:0007669"/>
    <property type="project" value="UniProtKB-KW"/>
</dbReference>
<feature type="region of interest" description="Disordered" evidence="6">
    <location>
        <begin position="1001"/>
        <end position="1021"/>
    </location>
</feature>